<evidence type="ECO:0000313" key="2">
    <source>
        <dbReference type="WBParaSite" id="ES5_v2.g22294.t1"/>
    </source>
</evidence>
<protein>
    <submittedName>
        <fullName evidence="2">Uncharacterized protein</fullName>
    </submittedName>
</protein>
<reference evidence="2" key="1">
    <citation type="submission" date="2022-11" db="UniProtKB">
        <authorList>
            <consortium name="WormBaseParasite"/>
        </authorList>
    </citation>
    <scope>IDENTIFICATION</scope>
</reference>
<name>A0AC34FXX3_9BILA</name>
<organism evidence="1 2">
    <name type="scientific">Panagrolaimus sp. ES5</name>
    <dbReference type="NCBI Taxonomy" id="591445"/>
    <lineage>
        <taxon>Eukaryota</taxon>
        <taxon>Metazoa</taxon>
        <taxon>Ecdysozoa</taxon>
        <taxon>Nematoda</taxon>
        <taxon>Chromadorea</taxon>
        <taxon>Rhabditida</taxon>
        <taxon>Tylenchina</taxon>
        <taxon>Panagrolaimomorpha</taxon>
        <taxon>Panagrolaimoidea</taxon>
        <taxon>Panagrolaimidae</taxon>
        <taxon>Panagrolaimus</taxon>
    </lineage>
</organism>
<evidence type="ECO:0000313" key="1">
    <source>
        <dbReference type="Proteomes" id="UP000887579"/>
    </source>
</evidence>
<dbReference type="WBParaSite" id="ES5_v2.g22294.t1">
    <property type="protein sequence ID" value="ES5_v2.g22294.t1"/>
    <property type="gene ID" value="ES5_v2.g22294"/>
</dbReference>
<accession>A0AC34FXX3</accession>
<proteinExistence type="predicted"/>
<dbReference type="Proteomes" id="UP000887579">
    <property type="component" value="Unplaced"/>
</dbReference>
<sequence length="299" mass="34480">MLRLTHEVLFDIAKELIEAGNEEDVYKFALSGKEPFQATAKAFATLELYNDRYVIGWDDNCTTFEIKNYKPPCKFLLNQIGNCVLKLSVNTSCHMYSSLTPYQSVLDKIITKKQLVFFTCDITTIGSFVNEFLPKFSSTLKYVTVQSMTETLRDTLILKSLTILDSYHFEFAPNCCKTSSLVLQHCGWDGFERRAPKISDVSPFLSLIKDLTFNENYCYIMSRKLLIKITKYFPALESLNVNITLGKYNITYESIEKEIKQSTIKLVKAIKQTIKVPEKITCNYYKFEEDMKFPVSLLL</sequence>